<organism evidence="1 2">
    <name type="scientific">Brachionus plicatilis</name>
    <name type="common">Marine rotifer</name>
    <name type="synonym">Brachionus muelleri</name>
    <dbReference type="NCBI Taxonomy" id="10195"/>
    <lineage>
        <taxon>Eukaryota</taxon>
        <taxon>Metazoa</taxon>
        <taxon>Spiralia</taxon>
        <taxon>Gnathifera</taxon>
        <taxon>Rotifera</taxon>
        <taxon>Eurotatoria</taxon>
        <taxon>Monogononta</taxon>
        <taxon>Pseudotrocha</taxon>
        <taxon>Ploima</taxon>
        <taxon>Brachionidae</taxon>
        <taxon>Brachionus</taxon>
    </lineage>
</organism>
<evidence type="ECO:0000313" key="1">
    <source>
        <dbReference type="EMBL" id="RNA07907.1"/>
    </source>
</evidence>
<dbReference type="Proteomes" id="UP000276133">
    <property type="component" value="Unassembled WGS sequence"/>
</dbReference>
<dbReference type="AlphaFoldDB" id="A0A3M7Q8Y0"/>
<sequence length="174" mass="20189">MSFFGTRQYLKIFRKLQTKFQTLKKVGFLPHLFQSVNGQTFDNVLLYCYDKLFLRNFTFLLVIKVVIEINGDWSNHRILLGCAQKILKKSKNVIILKKISHQYLKKSSKAPEDRGLLEGVLHIYILKEHKILYLLICDGRFFKSSTMLSNVYQFLGLGILGHAGGEHKPIQIKN</sequence>
<name>A0A3M7Q8Y0_BRAPC</name>
<gene>
    <name evidence="1" type="ORF">BpHYR1_042656</name>
</gene>
<proteinExistence type="predicted"/>
<dbReference type="EMBL" id="REGN01006904">
    <property type="protein sequence ID" value="RNA07907.1"/>
    <property type="molecule type" value="Genomic_DNA"/>
</dbReference>
<reference evidence="1 2" key="1">
    <citation type="journal article" date="2018" name="Sci. Rep.">
        <title>Genomic signatures of local adaptation to the degree of environmental predictability in rotifers.</title>
        <authorList>
            <person name="Franch-Gras L."/>
            <person name="Hahn C."/>
            <person name="Garcia-Roger E.M."/>
            <person name="Carmona M.J."/>
            <person name="Serra M."/>
            <person name="Gomez A."/>
        </authorList>
    </citation>
    <scope>NUCLEOTIDE SEQUENCE [LARGE SCALE GENOMIC DNA]</scope>
    <source>
        <strain evidence="1">HYR1</strain>
    </source>
</reference>
<evidence type="ECO:0000313" key="2">
    <source>
        <dbReference type="Proteomes" id="UP000276133"/>
    </source>
</evidence>
<protein>
    <submittedName>
        <fullName evidence="1">Uncharacterized protein</fullName>
    </submittedName>
</protein>
<accession>A0A3M7Q8Y0</accession>
<comment type="caution">
    <text evidence="1">The sequence shown here is derived from an EMBL/GenBank/DDBJ whole genome shotgun (WGS) entry which is preliminary data.</text>
</comment>
<keyword evidence="2" id="KW-1185">Reference proteome</keyword>